<dbReference type="PROSITE" id="PS50097">
    <property type="entry name" value="BTB"/>
    <property type="match status" value="1"/>
</dbReference>
<protein>
    <recommendedName>
        <fullName evidence="3">BTB domain-containing protein</fullName>
    </recommendedName>
</protein>
<dbReference type="InterPro" id="IPR015915">
    <property type="entry name" value="Kelch-typ_b-propeller"/>
</dbReference>
<dbReference type="GeneID" id="6758900"/>
<dbReference type="Gene3D" id="3.30.710.10">
    <property type="entry name" value="Potassium Channel Kv1.1, Chain A"/>
    <property type="match status" value="1"/>
</dbReference>
<dbReference type="SUPFAM" id="SSF117281">
    <property type="entry name" value="Kelch motif"/>
    <property type="match status" value="1"/>
</dbReference>
<dbReference type="Pfam" id="PF24681">
    <property type="entry name" value="Kelch_KLHDC2_KLHL20_DRC7"/>
    <property type="match status" value="1"/>
</dbReference>
<dbReference type="AlphaFoldDB" id="B3SBU0"/>
<dbReference type="OrthoDB" id="6418787at2759"/>
<dbReference type="EMBL" id="DS985266">
    <property type="protein sequence ID" value="EDV19817.1"/>
    <property type="molecule type" value="Genomic_DNA"/>
</dbReference>
<dbReference type="SMART" id="SM00875">
    <property type="entry name" value="BACK"/>
    <property type="match status" value="1"/>
</dbReference>
<dbReference type="OMA" id="GWTPQDH"/>
<dbReference type="InterPro" id="IPR000210">
    <property type="entry name" value="BTB/POZ_dom"/>
</dbReference>
<dbReference type="PhylomeDB" id="B3SBU0"/>
<dbReference type="InParanoid" id="B3SBU0"/>
<dbReference type="InterPro" id="IPR011705">
    <property type="entry name" value="BACK"/>
</dbReference>
<evidence type="ECO:0000256" key="2">
    <source>
        <dbReference type="ARBA" id="ARBA00022737"/>
    </source>
</evidence>
<dbReference type="GO" id="GO:1990756">
    <property type="term" value="F:ubiquitin-like ligase-substrate adaptor activity"/>
    <property type="evidence" value="ECO:0000318"/>
    <property type="project" value="GO_Central"/>
</dbReference>
<gene>
    <name evidence="4" type="ORF">TRIADDRAFT_61734</name>
</gene>
<dbReference type="KEGG" id="tad:TRIADDRAFT_61734"/>
<dbReference type="SUPFAM" id="SSF54695">
    <property type="entry name" value="POZ domain"/>
    <property type="match status" value="1"/>
</dbReference>
<dbReference type="PIRSF" id="PIRSF037037">
    <property type="entry name" value="Kelch-like_protein_gigaxonin"/>
    <property type="match status" value="1"/>
</dbReference>
<dbReference type="GO" id="GO:0031463">
    <property type="term" value="C:Cul3-RING ubiquitin ligase complex"/>
    <property type="evidence" value="ECO:0000318"/>
    <property type="project" value="GO_Central"/>
</dbReference>
<dbReference type="eggNOG" id="KOG4441">
    <property type="taxonomic scope" value="Eukaryota"/>
</dbReference>
<dbReference type="InterPro" id="IPR006652">
    <property type="entry name" value="Kelch_1"/>
</dbReference>
<evidence type="ECO:0000256" key="1">
    <source>
        <dbReference type="ARBA" id="ARBA00022441"/>
    </source>
</evidence>
<feature type="domain" description="BTB" evidence="3">
    <location>
        <begin position="35"/>
        <end position="102"/>
    </location>
</feature>
<dbReference type="PANTHER" id="PTHR24412">
    <property type="entry name" value="KELCH PROTEIN"/>
    <property type="match status" value="1"/>
</dbReference>
<dbReference type="Pfam" id="PF00651">
    <property type="entry name" value="BTB"/>
    <property type="match status" value="1"/>
</dbReference>
<dbReference type="STRING" id="10228.B3SBU0"/>
<keyword evidence="1" id="KW-0880">Kelch repeat</keyword>
<keyword evidence="2" id="KW-0677">Repeat</keyword>
<dbReference type="Gene3D" id="2.120.10.80">
    <property type="entry name" value="Kelch-type beta propeller"/>
    <property type="match status" value="1"/>
</dbReference>
<evidence type="ECO:0000313" key="5">
    <source>
        <dbReference type="Proteomes" id="UP000009022"/>
    </source>
</evidence>
<accession>B3SBU0</accession>
<dbReference type="SMART" id="SM00225">
    <property type="entry name" value="BTB"/>
    <property type="match status" value="1"/>
</dbReference>
<name>B3SBU0_TRIAD</name>
<dbReference type="SMART" id="SM00612">
    <property type="entry name" value="Kelch"/>
    <property type="match status" value="3"/>
</dbReference>
<dbReference type="CTD" id="6758900"/>
<dbReference type="GO" id="GO:0005737">
    <property type="term" value="C:cytoplasm"/>
    <property type="evidence" value="ECO:0000318"/>
    <property type="project" value="GO_Central"/>
</dbReference>
<dbReference type="Gene3D" id="1.25.40.420">
    <property type="match status" value="1"/>
</dbReference>
<dbReference type="GO" id="GO:0043161">
    <property type="term" value="P:proteasome-mediated ubiquitin-dependent protein catabolic process"/>
    <property type="evidence" value="ECO:0000318"/>
    <property type="project" value="GO_Central"/>
</dbReference>
<evidence type="ECO:0000259" key="3">
    <source>
        <dbReference type="PROSITE" id="PS50097"/>
    </source>
</evidence>
<keyword evidence="5" id="KW-1185">Reference proteome</keyword>
<dbReference type="RefSeq" id="XP_002117687.1">
    <property type="nucleotide sequence ID" value="XM_002117651.1"/>
</dbReference>
<evidence type="ECO:0000313" key="4">
    <source>
        <dbReference type="EMBL" id="EDV19817.1"/>
    </source>
</evidence>
<dbReference type="HOGENOM" id="CLU_485157_0_0_1"/>
<sequence>MEKKNSIVEEHKETIKAAISVSPKYLELYHDSNFTDIKLIIGDRSFLCHRIVLAACSEYFCAMFTSDFKEKNEVDVNLVEIDPVIASLVIKYIYGHELELTLMELSRVQAIYALALQWTIRELQKQCHDYFTAIMNAENCCQLASFADYYHAAKLCDEILVYIRENFFECIKVKSIKDLSYDLLIQLIQCDYLNVTDEDSLLESISIWIDSDISQKKRYLISLLSNLRLPYISPESLIAIEERYIDVIENSLEYLNMLRRVKNYSLIPENYFDKSAKPRMYIKNVDYCGVTSIHKSDAKKRQDCFNVYGIINNKRYRLQRLDSSTLVDASNINQIERVRLLTYAAVCVGHKIIVFGGVNEDKQALDSIVAFDVRKTKWTCPTWAFELPEPLAYLAACIYKDDIYIMGGLNKNNQCSNKVWRLCRQNKTWEAVAPLNTARKCCQVVVVENFIYIGGGLDDNEDLITTFERYNPLLNTWNIVYELKTIHHSIRLIYARSKLFIYHSESTYDCYMQSADGKWYKASEREISECSREIHGIDYITDGYIAIDQKMNGYGFFIPRCK</sequence>
<reference evidence="4 5" key="1">
    <citation type="journal article" date="2008" name="Nature">
        <title>The Trichoplax genome and the nature of placozoans.</title>
        <authorList>
            <person name="Srivastava M."/>
            <person name="Begovic E."/>
            <person name="Chapman J."/>
            <person name="Putnam N.H."/>
            <person name="Hellsten U."/>
            <person name="Kawashima T."/>
            <person name="Kuo A."/>
            <person name="Mitros T."/>
            <person name="Salamov A."/>
            <person name="Carpenter M.L."/>
            <person name="Signorovitch A.Y."/>
            <person name="Moreno M.A."/>
            <person name="Kamm K."/>
            <person name="Grimwood J."/>
            <person name="Schmutz J."/>
            <person name="Shapiro H."/>
            <person name="Grigoriev I.V."/>
            <person name="Buss L.W."/>
            <person name="Schierwater B."/>
            <person name="Dellaporta S.L."/>
            <person name="Rokhsar D.S."/>
        </authorList>
    </citation>
    <scope>NUCLEOTIDE SEQUENCE [LARGE SCALE GENOMIC DNA]</scope>
    <source>
        <strain evidence="4 5">Grell-BS-1999</strain>
    </source>
</reference>
<dbReference type="InterPro" id="IPR017096">
    <property type="entry name" value="BTB-kelch_protein"/>
</dbReference>
<dbReference type="PANTHER" id="PTHR24412:SF450">
    <property type="entry name" value="KELCH-LIKE PROTEIN DIABLO"/>
    <property type="match status" value="1"/>
</dbReference>
<organism evidence="4 5">
    <name type="scientific">Trichoplax adhaerens</name>
    <name type="common">Trichoplax reptans</name>
    <dbReference type="NCBI Taxonomy" id="10228"/>
    <lineage>
        <taxon>Eukaryota</taxon>
        <taxon>Metazoa</taxon>
        <taxon>Placozoa</taxon>
        <taxon>Uniplacotomia</taxon>
        <taxon>Trichoplacea</taxon>
        <taxon>Trichoplacidae</taxon>
        <taxon>Trichoplax</taxon>
    </lineage>
</organism>
<dbReference type="CDD" id="cd18186">
    <property type="entry name" value="BTB_POZ_ZBTB_KLHL-like"/>
    <property type="match status" value="1"/>
</dbReference>
<dbReference type="Pfam" id="PF07707">
    <property type="entry name" value="BACK"/>
    <property type="match status" value="1"/>
</dbReference>
<dbReference type="InterPro" id="IPR011333">
    <property type="entry name" value="SKP1/BTB/POZ_sf"/>
</dbReference>
<dbReference type="Proteomes" id="UP000009022">
    <property type="component" value="Unassembled WGS sequence"/>
</dbReference>
<proteinExistence type="predicted"/>